<protein>
    <submittedName>
        <fullName evidence="7">Bdf1p</fullName>
    </submittedName>
</protein>
<dbReference type="PANTHER" id="PTHR22880">
    <property type="entry name" value="FALZ-RELATED BROMODOMAIN-CONTAINING PROTEINS"/>
    <property type="match status" value="1"/>
</dbReference>
<dbReference type="GO" id="GO:0006355">
    <property type="term" value="P:regulation of DNA-templated transcription"/>
    <property type="evidence" value="ECO:0007669"/>
    <property type="project" value="TreeGrafter"/>
</dbReference>
<evidence type="ECO:0000313" key="8">
    <source>
        <dbReference type="Proteomes" id="UP000022910"/>
    </source>
</evidence>
<organism evidence="7 8">
    <name type="scientific">Rhizophagus irregularis (strain DAOM 197198w)</name>
    <name type="common">Glomus intraradices</name>
    <dbReference type="NCBI Taxonomy" id="1432141"/>
    <lineage>
        <taxon>Eukaryota</taxon>
        <taxon>Fungi</taxon>
        <taxon>Fungi incertae sedis</taxon>
        <taxon>Mucoromycota</taxon>
        <taxon>Glomeromycotina</taxon>
        <taxon>Glomeromycetes</taxon>
        <taxon>Glomerales</taxon>
        <taxon>Glomeraceae</taxon>
        <taxon>Rhizophagus</taxon>
    </lineage>
</organism>
<dbReference type="Pfam" id="PF17035">
    <property type="entry name" value="BET"/>
    <property type="match status" value="1"/>
</dbReference>
<dbReference type="PROSITE" id="PS51525">
    <property type="entry name" value="NET"/>
    <property type="match status" value="1"/>
</dbReference>
<feature type="region of interest" description="Disordered" evidence="4">
    <location>
        <begin position="381"/>
        <end position="431"/>
    </location>
</feature>
<feature type="compositionally biased region" description="Acidic residues" evidence="4">
    <location>
        <begin position="342"/>
        <end position="358"/>
    </location>
</feature>
<feature type="region of interest" description="Disordered" evidence="4">
    <location>
        <begin position="147"/>
        <end position="216"/>
    </location>
</feature>
<dbReference type="Proteomes" id="UP000022910">
    <property type="component" value="Unassembled WGS sequence"/>
</dbReference>
<feature type="compositionally biased region" description="Low complexity" evidence="4">
    <location>
        <begin position="153"/>
        <end position="184"/>
    </location>
</feature>
<accession>A0A015IYF5</accession>
<feature type="domain" description="NET" evidence="6">
    <location>
        <begin position="418"/>
        <end position="499"/>
    </location>
</feature>
<feature type="region of interest" description="Disordered" evidence="4">
    <location>
        <begin position="528"/>
        <end position="871"/>
    </location>
</feature>
<dbReference type="InterPro" id="IPR043509">
    <property type="entry name" value="Bromo_Brdt_II"/>
</dbReference>
<feature type="compositionally biased region" description="Basic and acidic residues" evidence="4">
    <location>
        <begin position="680"/>
        <end position="695"/>
    </location>
</feature>
<dbReference type="PROSITE" id="PS00633">
    <property type="entry name" value="BROMODOMAIN_1"/>
    <property type="match status" value="2"/>
</dbReference>
<comment type="caution">
    <text evidence="7">The sequence shown here is derived from an EMBL/GenBank/DDBJ whole genome shotgun (WGS) entry which is preliminary data.</text>
</comment>
<dbReference type="InterPro" id="IPR018359">
    <property type="entry name" value="Bromodomain_CS"/>
</dbReference>
<keyword evidence="2 3" id="KW-0103">Bromodomain</keyword>
<dbReference type="CDD" id="cd05498">
    <property type="entry name" value="Bromo_Brdt_II_like"/>
    <property type="match status" value="1"/>
</dbReference>
<dbReference type="PRINTS" id="PR00503">
    <property type="entry name" value="BROMODOMAIN"/>
</dbReference>
<evidence type="ECO:0000256" key="3">
    <source>
        <dbReference type="PROSITE-ProRule" id="PRU00035"/>
    </source>
</evidence>
<dbReference type="GO" id="GO:0000785">
    <property type="term" value="C:chromatin"/>
    <property type="evidence" value="ECO:0007669"/>
    <property type="project" value="TreeGrafter"/>
</dbReference>
<feature type="compositionally biased region" description="Basic and acidic residues" evidence="4">
    <location>
        <begin position="663"/>
        <end position="673"/>
    </location>
</feature>
<reference evidence="7 8" key="1">
    <citation type="submission" date="2014-02" db="EMBL/GenBank/DDBJ databases">
        <title>Single nucleus genome sequencing reveals high similarity among nuclei of an endomycorrhizal fungus.</title>
        <authorList>
            <person name="Lin K."/>
            <person name="Geurts R."/>
            <person name="Zhang Z."/>
            <person name="Limpens E."/>
            <person name="Saunders D.G."/>
            <person name="Mu D."/>
            <person name="Pang E."/>
            <person name="Cao H."/>
            <person name="Cha H."/>
            <person name="Lin T."/>
            <person name="Zhou Q."/>
            <person name="Shang Y."/>
            <person name="Li Y."/>
            <person name="Ivanov S."/>
            <person name="Sharma T."/>
            <person name="Velzen R.V."/>
            <person name="Ruijter N.D."/>
            <person name="Aanen D.K."/>
            <person name="Win J."/>
            <person name="Kamoun S."/>
            <person name="Bisseling T."/>
            <person name="Huang S."/>
        </authorList>
    </citation>
    <scope>NUCLEOTIDE SEQUENCE [LARGE SCALE GENOMIC DNA]</scope>
    <source>
        <strain evidence="8">DAOM197198w</strain>
    </source>
</reference>
<evidence type="ECO:0000256" key="2">
    <source>
        <dbReference type="ARBA" id="ARBA00023117"/>
    </source>
</evidence>
<dbReference type="AlphaFoldDB" id="A0A015IYF5"/>
<dbReference type="InterPro" id="IPR036427">
    <property type="entry name" value="Bromodomain-like_sf"/>
</dbReference>
<keyword evidence="8" id="KW-1185">Reference proteome</keyword>
<feature type="region of interest" description="Disordered" evidence="4">
    <location>
        <begin position="1"/>
        <end position="23"/>
    </location>
</feature>
<dbReference type="PANTHER" id="PTHR22880:SF225">
    <property type="entry name" value="BROMODOMAIN-CONTAINING PROTEIN BET-1-RELATED"/>
    <property type="match status" value="1"/>
</dbReference>
<dbReference type="OrthoDB" id="21449at2759"/>
<feature type="compositionally biased region" description="Basic residues" evidence="4">
    <location>
        <begin position="491"/>
        <end position="508"/>
    </location>
</feature>
<feature type="region of interest" description="Disordered" evidence="4">
    <location>
        <begin position="329"/>
        <end position="362"/>
    </location>
</feature>
<evidence type="ECO:0000313" key="7">
    <source>
        <dbReference type="EMBL" id="EXX59430.1"/>
    </source>
</evidence>
<feature type="domain" description="Bromo" evidence="5">
    <location>
        <begin position="236"/>
        <end position="308"/>
    </location>
</feature>
<evidence type="ECO:0000259" key="5">
    <source>
        <dbReference type="PROSITE" id="PS50014"/>
    </source>
</evidence>
<feature type="compositionally biased region" description="Polar residues" evidence="4">
    <location>
        <begin position="722"/>
        <end position="791"/>
    </location>
</feature>
<feature type="region of interest" description="Disordered" evidence="4">
    <location>
        <begin position="908"/>
        <end position="943"/>
    </location>
</feature>
<feature type="region of interest" description="Disordered" evidence="4">
    <location>
        <begin position="489"/>
        <end position="516"/>
    </location>
</feature>
<feature type="compositionally biased region" description="Low complexity" evidence="4">
    <location>
        <begin position="546"/>
        <end position="555"/>
    </location>
</feature>
<dbReference type="PROSITE" id="PS50014">
    <property type="entry name" value="BROMODOMAIN_2"/>
    <property type="match status" value="2"/>
</dbReference>
<evidence type="ECO:0000256" key="4">
    <source>
        <dbReference type="SAM" id="MobiDB-lite"/>
    </source>
</evidence>
<dbReference type="GO" id="GO:0006338">
    <property type="term" value="P:chromatin remodeling"/>
    <property type="evidence" value="ECO:0007669"/>
    <property type="project" value="TreeGrafter"/>
</dbReference>
<dbReference type="SUPFAM" id="SSF47370">
    <property type="entry name" value="Bromodomain"/>
    <property type="match status" value="2"/>
</dbReference>
<dbReference type="Gene3D" id="1.20.1270.220">
    <property type="match status" value="1"/>
</dbReference>
<evidence type="ECO:0000259" key="6">
    <source>
        <dbReference type="PROSITE" id="PS51525"/>
    </source>
</evidence>
<dbReference type="InterPro" id="IPR027353">
    <property type="entry name" value="NET_dom"/>
</dbReference>
<proteinExistence type="predicted"/>
<dbReference type="InterPro" id="IPR001487">
    <property type="entry name" value="Bromodomain"/>
</dbReference>
<dbReference type="Gene3D" id="1.20.920.10">
    <property type="entry name" value="Bromodomain-like"/>
    <property type="match status" value="2"/>
</dbReference>
<dbReference type="Pfam" id="PF00439">
    <property type="entry name" value="Bromodomain"/>
    <property type="match status" value="2"/>
</dbReference>
<feature type="compositionally biased region" description="Polar residues" evidence="4">
    <location>
        <begin position="569"/>
        <end position="583"/>
    </location>
</feature>
<feature type="compositionally biased region" description="Basic residues" evidence="4">
    <location>
        <begin position="1"/>
        <end position="10"/>
    </location>
</feature>
<dbReference type="GO" id="GO:0005634">
    <property type="term" value="C:nucleus"/>
    <property type="evidence" value="ECO:0007669"/>
    <property type="project" value="TreeGrafter"/>
</dbReference>
<sequence>MRRATKKPTKTTKNEATPIIETNVEPQQNQQNDWFSKSMARKHLKYCTAALKELKKHPSAGLFLEPVDPVKYGIPDYFDIIKQPMDLGTVESKLNALQYTTVADFESDVRLIFSNCILYNGVDHPVSQQARELESLFNIQLSSFPGGKKEIKPPAAESSTKAAKSVKTTAPAPAATVTPSSSTVNLTIDESRPKRTIKAPAKDLPEAPQPGRRKKTKKNIELNFCRSVLRELKKKTHWPYAYPFYEPVDDEKLGVPDYYKVIKRPMDLATINSKLENDQYANAEEFEEDIRLMFRNCYTYNGVGSEVYNMGKTLESVFNKKWAEKPVPQVKQKGKTKVARDDDTDTDSSSEEEFDEEEVSKPKIKKIQKKLNELSALISNPKKGKSKKIKSDKASTSKGSFNDLMDVDVEKKSLKRPRGGKQRDDDGLSNDQKAFLSSSIELLADTDMNQLIDLLRESGAPLQNDNGSYELEIETLDVKTAKKVFEFVSKRINKQKRRPPPAKKARKHSREDEAQKILALEKTLAKFTSSSDAFNESHYSSEDSSDSQSSDSSGSESEDSGPKRKRKMSQGNSPQATSKTLKQCVSFKILSEHQNGSFKVPNPVQPKSQQSQSTEITQSSEQPIRSIKVMKRDYSQNDTQTSKQSNEQPKNTDGTKSYSRNDTITKEDREMIRKQILRNAPDDARNDNINEDRNVTPRVNPSSEVKGDDLARMMAEELDNLPSRSPSPIRNQESLNYDGSSKSTIASVSRTTGSIGTNTRSRSTTKQNTSDSSGSNIKTIQNVRRATTRNIPSKRKESSIPPLSSLEEQKPKKQAETAINKAKPMFYDGGFSTGPIEIKPLPSWCKVKPKDPKPEPPLPIKSGENEQDDARIDEVNELIEKSKIREEENKEAIQHLEHEIMKFMAEKAAKEEAKKLAAKKRQEEEQRKAEEERQKRENEEKRREFLNKCRIEARERRIKELSSRIGWGEESRLMAEMESEPFHLERLAGSIWRRFKEPFDEDQQFLKNSQQAIIWKTVTPFGAIQTPPPRLSEPHLF</sequence>
<evidence type="ECO:0000256" key="1">
    <source>
        <dbReference type="ARBA" id="ARBA00022737"/>
    </source>
</evidence>
<feature type="compositionally biased region" description="Low complexity" evidence="4">
    <location>
        <begin position="608"/>
        <end position="622"/>
    </location>
</feature>
<dbReference type="STRING" id="1432141.A0A015IYF5"/>
<feature type="compositionally biased region" description="Polar residues" evidence="4">
    <location>
        <begin position="636"/>
        <end position="662"/>
    </location>
</feature>
<name>A0A015IYF5_RHIIW</name>
<keyword evidence="1" id="KW-0677">Repeat</keyword>
<feature type="domain" description="Bromo" evidence="5">
    <location>
        <begin position="55"/>
        <end position="127"/>
    </location>
</feature>
<dbReference type="SMART" id="SM00297">
    <property type="entry name" value="BROMO"/>
    <property type="match status" value="2"/>
</dbReference>
<dbReference type="InterPro" id="IPR050935">
    <property type="entry name" value="Bromo_chromatin_reader"/>
</dbReference>
<gene>
    <name evidence="7" type="ORF">RirG_189140</name>
</gene>
<dbReference type="HOGENOM" id="CLU_293225_0_0_1"/>
<dbReference type="InterPro" id="IPR038336">
    <property type="entry name" value="NET_sf"/>
</dbReference>
<dbReference type="EMBL" id="JEMT01026479">
    <property type="protein sequence ID" value="EXX59430.1"/>
    <property type="molecule type" value="Genomic_DNA"/>
</dbReference>
<feature type="compositionally biased region" description="Basic and acidic residues" evidence="4">
    <location>
        <begin position="705"/>
        <end position="715"/>
    </location>
</feature>